<dbReference type="InterPro" id="IPR005135">
    <property type="entry name" value="Endo/exonuclease/phosphatase"/>
</dbReference>
<dbReference type="Pfam" id="PF03372">
    <property type="entry name" value="Exo_endo_phos"/>
    <property type="match status" value="1"/>
</dbReference>
<dbReference type="AlphaFoldDB" id="A0A9Q1BYA1"/>
<evidence type="ECO:0000313" key="2">
    <source>
        <dbReference type="EMBL" id="KAJ8034820.1"/>
    </source>
</evidence>
<comment type="caution">
    <text evidence="2">The sequence shown here is derived from an EMBL/GenBank/DDBJ whole genome shotgun (WGS) entry which is preliminary data.</text>
</comment>
<dbReference type="SUPFAM" id="SSF56219">
    <property type="entry name" value="DNase I-like"/>
    <property type="match status" value="2"/>
</dbReference>
<dbReference type="EMBL" id="JAIZAY010000010">
    <property type="protein sequence ID" value="KAJ8034820.1"/>
    <property type="molecule type" value="Genomic_DNA"/>
</dbReference>
<organism evidence="2 3">
    <name type="scientific">Holothuria leucospilota</name>
    <name type="common">Black long sea cucumber</name>
    <name type="synonym">Mertensiothuria leucospilota</name>
    <dbReference type="NCBI Taxonomy" id="206669"/>
    <lineage>
        <taxon>Eukaryota</taxon>
        <taxon>Metazoa</taxon>
        <taxon>Echinodermata</taxon>
        <taxon>Eleutherozoa</taxon>
        <taxon>Echinozoa</taxon>
        <taxon>Holothuroidea</taxon>
        <taxon>Aspidochirotacea</taxon>
        <taxon>Aspidochirotida</taxon>
        <taxon>Holothuriidae</taxon>
        <taxon>Holothuria</taxon>
    </lineage>
</organism>
<reference evidence="2" key="1">
    <citation type="submission" date="2021-10" db="EMBL/GenBank/DDBJ databases">
        <title>Tropical sea cucumber genome reveals ecological adaptation and Cuvierian tubules defense mechanism.</title>
        <authorList>
            <person name="Chen T."/>
        </authorList>
    </citation>
    <scope>NUCLEOTIDE SEQUENCE</scope>
    <source>
        <strain evidence="2">Nanhai2018</strain>
        <tissue evidence="2">Muscle</tissue>
    </source>
</reference>
<accession>A0A9Q1BYA1</accession>
<dbReference type="GO" id="GO:0003824">
    <property type="term" value="F:catalytic activity"/>
    <property type="evidence" value="ECO:0007669"/>
    <property type="project" value="InterPro"/>
</dbReference>
<proteinExistence type="predicted"/>
<evidence type="ECO:0000259" key="1">
    <source>
        <dbReference type="Pfam" id="PF03372"/>
    </source>
</evidence>
<protein>
    <recommendedName>
        <fullName evidence="1">Endonuclease/exonuclease/phosphatase domain-containing protein</fullName>
    </recommendedName>
</protein>
<keyword evidence="3" id="KW-1185">Reference proteome</keyword>
<evidence type="ECO:0000313" key="3">
    <source>
        <dbReference type="Proteomes" id="UP001152320"/>
    </source>
</evidence>
<dbReference type="Proteomes" id="UP001152320">
    <property type="component" value="Chromosome 10"/>
</dbReference>
<name>A0A9Q1BYA1_HOLLE</name>
<dbReference type="InterPro" id="IPR036691">
    <property type="entry name" value="Endo/exonu/phosph_ase_sf"/>
</dbReference>
<sequence>MDRNVGQLTGSDPSADVVREVMASFHLVDGYRSVHPKKPGHTWFRANSVQSSRIDRVYVSRDMRITHAETVSLPFSDHNPVYLDLELICSNRRSNRSGGVVIAIKDRFRCEIPDIRKDTSGRCISVLYTTADTSFRVCNIYAPNSPSERKMFFNELYVHTRGSNPIILGGDFNCVIDPIDRSSTNANTHSFAGRDEIQDLASQYNLVDCYRTLHPSTPGHTWARRDRSSRLDRLYLPTNFAVTKVDTVFLPFSDHNPVYVNFSLNNSPRKGKGYWKYNSSLSHDEDFVHDLRYQFRLWSTLKPPFCSITDWWENVKSRIKELAIRHGIRIAQKKRHRIEKLQKVLSDANSGEIERILNAEVHGAFIRSRPNYLEEGEKLSAFFFRKEKYRAEQKLIRSIRNTDGSIVYENKEIMSVFHHFFSQLFSEQCGCNEFIQDEFVKCLSTSLSKDDKNSLDHPITLDEVQNAIRLAAKNKAPGSDGLSYDFYASFTDLLSTDLTLVFNEIFCKGSLSKSQRTGVVTLLPKNGDSLDPTNWRPLV</sequence>
<gene>
    <name evidence="2" type="ORF">HOLleu_21822</name>
</gene>
<dbReference type="Gene3D" id="3.60.10.10">
    <property type="entry name" value="Endonuclease/exonuclease/phosphatase"/>
    <property type="match status" value="2"/>
</dbReference>
<dbReference type="OrthoDB" id="414666at2759"/>
<feature type="domain" description="Endonuclease/exonuclease/phosphatase" evidence="1">
    <location>
        <begin position="92"/>
        <end position="255"/>
    </location>
</feature>
<dbReference type="PANTHER" id="PTHR19446">
    <property type="entry name" value="REVERSE TRANSCRIPTASES"/>
    <property type="match status" value="1"/>
</dbReference>